<name>A0A0A9XII2_LYGHE</name>
<organism evidence="2">
    <name type="scientific">Lygus hesperus</name>
    <name type="common">Western plant bug</name>
    <dbReference type="NCBI Taxonomy" id="30085"/>
    <lineage>
        <taxon>Eukaryota</taxon>
        <taxon>Metazoa</taxon>
        <taxon>Ecdysozoa</taxon>
        <taxon>Arthropoda</taxon>
        <taxon>Hexapoda</taxon>
        <taxon>Insecta</taxon>
        <taxon>Pterygota</taxon>
        <taxon>Neoptera</taxon>
        <taxon>Paraneoptera</taxon>
        <taxon>Hemiptera</taxon>
        <taxon>Heteroptera</taxon>
        <taxon>Panheteroptera</taxon>
        <taxon>Cimicomorpha</taxon>
        <taxon>Miridae</taxon>
        <taxon>Mirini</taxon>
        <taxon>Lygus</taxon>
    </lineage>
</organism>
<feature type="compositionally biased region" description="Basic and acidic residues" evidence="1">
    <location>
        <begin position="88"/>
        <end position="124"/>
    </location>
</feature>
<accession>A0A0A9XII2</accession>
<sequence length="175" mass="18547">MVRVESGGCKGCGSEVPPASPLGRVSGLERVSAVTAKAAEIEAQVEAGLVGEEQGPQDGRKWMDASCHKSTKQHHTQGTVAAAAQRWGELDRQDEERAAHDAGERRKVIDDGGSKGQPKREVASSEKTQSAGDGKVPPFGATRQQPQHGWDTDFASTWDEDLHTLPSPAAASPRS</sequence>
<feature type="compositionally biased region" description="Basic and acidic residues" evidence="1">
    <location>
        <begin position="58"/>
        <end position="67"/>
    </location>
</feature>
<feature type="region of interest" description="Disordered" evidence="1">
    <location>
        <begin position="1"/>
        <end position="23"/>
    </location>
</feature>
<dbReference type="AlphaFoldDB" id="A0A0A9XII2"/>
<feature type="region of interest" description="Disordered" evidence="1">
    <location>
        <begin position="48"/>
        <end position="175"/>
    </location>
</feature>
<dbReference type="EMBL" id="GBHO01024148">
    <property type="protein sequence ID" value="JAG19456.1"/>
    <property type="molecule type" value="Transcribed_RNA"/>
</dbReference>
<gene>
    <name evidence="2" type="primary">gpmI_4</name>
    <name evidence="2" type="ORF">CM83_9321</name>
</gene>
<evidence type="ECO:0000313" key="2">
    <source>
        <dbReference type="EMBL" id="JAG19456.1"/>
    </source>
</evidence>
<evidence type="ECO:0000256" key="1">
    <source>
        <dbReference type="SAM" id="MobiDB-lite"/>
    </source>
</evidence>
<proteinExistence type="predicted"/>
<reference evidence="2" key="1">
    <citation type="journal article" date="2014" name="PLoS ONE">
        <title>Transcriptome-Based Identification of ABC Transporters in the Western Tarnished Plant Bug Lygus hesperus.</title>
        <authorList>
            <person name="Hull J.J."/>
            <person name="Chaney K."/>
            <person name="Geib S.M."/>
            <person name="Fabrick J.A."/>
            <person name="Brent C.S."/>
            <person name="Walsh D."/>
            <person name="Lavine L.C."/>
        </authorList>
    </citation>
    <scope>NUCLEOTIDE SEQUENCE</scope>
</reference>
<protein>
    <submittedName>
        <fullName evidence="2">2,3-bisphosphoglycerate-independent phosphoglycerate mutase</fullName>
    </submittedName>
</protein>
<reference evidence="2" key="2">
    <citation type="submission" date="2014-07" db="EMBL/GenBank/DDBJ databases">
        <authorList>
            <person name="Hull J."/>
        </authorList>
    </citation>
    <scope>NUCLEOTIDE SEQUENCE</scope>
</reference>